<dbReference type="EMBL" id="KV875093">
    <property type="protein sequence ID" value="OIW34340.1"/>
    <property type="molecule type" value="Genomic_DNA"/>
</dbReference>
<dbReference type="Proteomes" id="UP000182658">
    <property type="component" value="Unassembled WGS sequence"/>
</dbReference>
<keyword evidence="2" id="KW-0472">Membrane</keyword>
<evidence type="ECO:0000313" key="4">
    <source>
        <dbReference type="Proteomes" id="UP000182658"/>
    </source>
</evidence>
<dbReference type="AlphaFoldDB" id="A0A1J7JY36"/>
<protein>
    <submittedName>
        <fullName evidence="3">Uncharacterized protein</fullName>
    </submittedName>
</protein>
<accession>A0A1J7JY36</accession>
<feature type="compositionally biased region" description="Basic and acidic residues" evidence="1">
    <location>
        <begin position="192"/>
        <end position="201"/>
    </location>
</feature>
<organism evidence="3 4">
    <name type="scientific">Coniochaeta ligniaria NRRL 30616</name>
    <dbReference type="NCBI Taxonomy" id="1408157"/>
    <lineage>
        <taxon>Eukaryota</taxon>
        <taxon>Fungi</taxon>
        <taxon>Dikarya</taxon>
        <taxon>Ascomycota</taxon>
        <taxon>Pezizomycotina</taxon>
        <taxon>Sordariomycetes</taxon>
        <taxon>Sordariomycetidae</taxon>
        <taxon>Coniochaetales</taxon>
        <taxon>Coniochaetaceae</taxon>
        <taxon>Coniochaeta</taxon>
    </lineage>
</organism>
<name>A0A1J7JY36_9PEZI</name>
<dbReference type="InParanoid" id="A0A1J7JY36"/>
<feature type="transmembrane region" description="Helical" evidence="2">
    <location>
        <begin position="110"/>
        <end position="131"/>
    </location>
</feature>
<keyword evidence="4" id="KW-1185">Reference proteome</keyword>
<reference evidence="3 4" key="1">
    <citation type="submission" date="2016-10" db="EMBL/GenBank/DDBJ databases">
        <title>Draft genome sequence of Coniochaeta ligniaria NRRL30616, a lignocellulolytic fungus for bioabatement of inhibitors in plant biomass hydrolysates.</title>
        <authorList>
            <consortium name="DOE Joint Genome Institute"/>
            <person name="Jimenez D.J."/>
            <person name="Hector R.E."/>
            <person name="Riley R."/>
            <person name="Sun H."/>
            <person name="Grigoriev I.V."/>
            <person name="Van Elsas J.D."/>
            <person name="Nichols N.N."/>
        </authorList>
    </citation>
    <scope>NUCLEOTIDE SEQUENCE [LARGE SCALE GENOMIC DNA]</scope>
    <source>
        <strain evidence="3 4">NRRL 30616</strain>
    </source>
</reference>
<feature type="region of interest" description="Disordered" evidence="1">
    <location>
        <begin position="191"/>
        <end position="237"/>
    </location>
</feature>
<sequence length="261" mass="28950">MDDQGSQNSSVGPGGVVADQTFNPFKFRILKTVLRLLIAAYALTGITYLAVYLVTYRRNVYMDTDAIIGAFFLALYVNHSSSNAVQLCWSVATNLFEAISLLCRRGSKSWSVILDLASIWLSAAACIYTTVMRDTYLQDPLAIHDSGSKHLLDTLHTTSMITVILTVFHIPILALTVTSYYLNRRAHRHPHDHIPGQRRGDLPLVDNPQHRRSGLRAGREGAVTPERPIIFPDNSPVAGRSRPPRVVLPALYNEPPIVMSS</sequence>
<gene>
    <name evidence="3" type="ORF">CONLIGDRAFT_638711</name>
</gene>
<keyword evidence="2" id="KW-1133">Transmembrane helix</keyword>
<proteinExistence type="predicted"/>
<keyword evidence="2" id="KW-0812">Transmembrane</keyword>
<evidence type="ECO:0000256" key="1">
    <source>
        <dbReference type="SAM" id="MobiDB-lite"/>
    </source>
</evidence>
<feature type="transmembrane region" description="Helical" evidence="2">
    <location>
        <begin position="160"/>
        <end position="182"/>
    </location>
</feature>
<feature type="transmembrane region" description="Helical" evidence="2">
    <location>
        <begin position="33"/>
        <end position="53"/>
    </location>
</feature>
<evidence type="ECO:0000256" key="2">
    <source>
        <dbReference type="SAM" id="Phobius"/>
    </source>
</evidence>
<evidence type="ECO:0000313" key="3">
    <source>
        <dbReference type="EMBL" id="OIW34340.1"/>
    </source>
</evidence>